<dbReference type="InterPro" id="IPR055775">
    <property type="entry name" value="DUF7351"/>
</dbReference>
<name>A0ABD5VFS4_9EURY</name>
<dbReference type="EMBL" id="JBHSXN010000003">
    <property type="protein sequence ID" value="MFC6954292.1"/>
    <property type="molecule type" value="Genomic_DNA"/>
</dbReference>
<protein>
    <submittedName>
        <fullName evidence="3">ArsR family transcriptional regulator</fullName>
    </submittedName>
</protein>
<feature type="domain" description="DUF7351" evidence="2">
    <location>
        <begin position="117"/>
        <end position="302"/>
    </location>
</feature>
<evidence type="ECO:0000313" key="3">
    <source>
        <dbReference type="EMBL" id="MFC6954292.1"/>
    </source>
</evidence>
<dbReference type="Pfam" id="PF24042">
    <property type="entry name" value="DUF7351"/>
    <property type="match status" value="1"/>
</dbReference>
<dbReference type="AlphaFoldDB" id="A0ABD5VFS4"/>
<dbReference type="SUPFAM" id="SSF46785">
    <property type="entry name" value="Winged helix' DNA-binding domain"/>
    <property type="match status" value="1"/>
</dbReference>
<dbReference type="CDD" id="cd00090">
    <property type="entry name" value="HTH_ARSR"/>
    <property type="match status" value="1"/>
</dbReference>
<dbReference type="InterPro" id="IPR036388">
    <property type="entry name" value="WH-like_DNA-bd_sf"/>
</dbReference>
<dbReference type="Gene3D" id="1.10.10.10">
    <property type="entry name" value="Winged helix-like DNA-binding domain superfamily/Winged helix DNA-binding domain"/>
    <property type="match status" value="1"/>
</dbReference>
<dbReference type="InterPro" id="IPR055771">
    <property type="entry name" value="DUF7347"/>
</dbReference>
<dbReference type="InterPro" id="IPR036390">
    <property type="entry name" value="WH_DNA-bd_sf"/>
</dbReference>
<feature type="domain" description="DUF7347" evidence="1">
    <location>
        <begin position="24"/>
        <end position="99"/>
    </location>
</feature>
<evidence type="ECO:0000313" key="4">
    <source>
        <dbReference type="Proteomes" id="UP001596395"/>
    </source>
</evidence>
<dbReference type="Proteomes" id="UP001596395">
    <property type="component" value="Unassembled WGS sequence"/>
</dbReference>
<proteinExistence type="predicted"/>
<gene>
    <name evidence="3" type="ORF">ACFQGB_15625</name>
</gene>
<dbReference type="InterPro" id="IPR011991">
    <property type="entry name" value="ArsR-like_HTH"/>
</dbReference>
<evidence type="ECO:0000259" key="1">
    <source>
        <dbReference type="Pfam" id="PF24038"/>
    </source>
</evidence>
<evidence type="ECO:0000259" key="2">
    <source>
        <dbReference type="Pfam" id="PF24042"/>
    </source>
</evidence>
<reference evidence="3 4" key="1">
    <citation type="journal article" date="2019" name="Int. J. Syst. Evol. Microbiol.">
        <title>The Global Catalogue of Microorganisms (GCM) 10K type strain sequencing project: providing services to taxonomists for standard genome sequencing and annotation.</title>
        <authorList>
            <consortium name="The Broad Institute Genomics Platform"/>
            <consortium name="The Broad Institute Genome Sequencing Center for Infectious Disease"/>
            <person name="Wu L."/>
            <person name="Ma J."/>
        </authorList>
    </citation>
    <scope>NUCLEOTIDE SEQUENCE [LARGE SCALE GENOMIC DNA]</scope>
    <source>
        <strain evidence="3 4">GX26</strain>
    </source>
</reference>
<keyword evidence="4" id="KW-1185">Reference proteome</keyword>
<dbReference type="RefSeq" id="WP_336351246.1">
    <property type="nucleotide sequence ID" value="NZ_JAZAQL010000003.1"/>
</dbReference>
<comment type="caution">
    <text evidence="3">The sequence shown here is derived from an EMBL/GenBank/DDBJ whole genome shotgun (WGS) entry which is preliminary data.</text>
</comment>
<organism evidence="3 4">
    <name type="scientific">Halorubellus litoreus</name>
    <dbReference type="NCBI Taxonomy" id="755308"/>
    <lineage>
        <taxon>Archaea</taxon>
        <taxon>Methanobacteriati</taxon>
        <taxon>Methanobacteriota</taxon>
        <taxon>Stenosarchaea group</taxon>
        <taxon>Halobacteria</taxon>
        <taxon>Halobacteriales</taxon>
        <taxon>Halorubellaceae</taxon>
        <taxon>Halorubellus</taxon>
    </lineage>
</organism>
<dbReference type="Pfam" id="PF24038">
    <property type="entry name" value="DUF7347"/>
    <property type="match status" value="1"/>
</dbReference>
<accession>A0ABD5VFS4</accession>
<sequence>MSEDGIERETEAGDGVVTEAVSAASAFELVAHETRIGVLDALREADGGPLSFGEIRTAVGVEDPGQCHYHVDRLVGRFVRRTEDGYVLSPAGWRLVGAIVSGGLTNSLESASVPAAGTCSECSGDLMARLREGGVAIECVECGFVQTNPDVPAGVLAGWPRDEIPRVVGRYVRLWELAASHGFCPNCEGRVDRGVRRPNEPAAAGRPAAPAWFEGEDADALVVTACRGCGFWWHASAPIAALSEPAVVGFHHEHGIDLRERPWWTLDHLPLGECPVTDDPRRVDVALTLDGDARTFTFDGDFALVDVDHD</sequence>